<feature type="chain" id="PRO_5029594477" description="Fibrinogen C-terminal domain-containing protein" evidence="2">
    <location>
        <begin position="20"/>
        <end position="169"/>
    </location>
</feature>
<dbReference type="InterPro" id="IPR036056">
    <property type="entry name" value="Fibrinogen-like_C"/>
</dbReference>
<dbReference type="Proteomes" id="UP000594262">
    <property type="component" value="Unplaced"/>
</dbReference>
<reference evidence="4" key="1">
    <citation type="submission" date="2021-01" db="UniProtKB">
        <authorList>
            <consortium name="EnsemblMetazoa"/>
        </authorList>
    </citation>
    <scope>IDENTIFICATION</scope>
</reference>
<accession>A0A7M5UNN2</accession>
<keyword evidence="1" id="KW-0175">Coiled coil</keyword>
<protein>
    <recommendedName>
        <fullName evidence="3">Fibrinogen C-terminal domain-containing protein</fullName>
    </recommendedName>
</protein>
<feature type="coiled-coil region" evidence="1">
    <location>
        <begin position="44"/>
        <end position="71"/>
    </location>
</feature>
<organism evidence="4 5">
    <name type="scientific">Clytia hemisphaerica</name>
    <dbReference type="NCBI Taxonomy" id="252671"/>
    <lineage>
        <taxon>Eukaryota</taxon>
        <taxon>Metazoa</taxon>
        <taxon>Cnidaria</taxon>
        <taxon>Hydrozoa</taxon>
        <taxon>Hydroidolina</taxon>
        <taxon>Leptothecata</taxon>
        <taxon>Obeliida</taxon>
        <taxon>Clytiidae</taxon>
        <taxon>Clytia</taxon>
    </lineage>
</organism>
<evidence type="ECO:0000313" key="4">
    <source>
        <dbReference type="EnsemblMetazoa" id="CLYHEMP000085.1"/>
    </source>
</evidence>
<name>A0A7M5UNN2_9CNID</name>
<keyword evidence="2" id="KW-0732">Signal</keyword>
<dbReference type="Pfam" id="PF00147">
    <property type="entry name" value="Fibrinogen_C"/>
    <property type="match status" value="1"/>
</dbReference>
<evidence type="ECO:0000256" key="2">
    <source>
        <dbReference type="SAM" id="SignalP"/>
    </source>
</evidence>
<dbReference type="SUPFAM" id="SSF56496">
    <property type="entry name" value="Fibrinogen C-terminal domain-like"/>
    <property type="match status" value="1"/>
</dbReference>
<feature type="domain" description="Fibrinogen C-terminal" evidence="3">
    <location>
        <begin position="105"/>
        <end position="169"/>
    </location>
</feature>
<dbReference type="EnsemblMetazoa" id="CLYHEMT000085.1">
    <property type="protein sequence ID" value="CLYHEMP000085.1"/>
    <property type="gene ID" value="CLYHEMG000085"/>
</dbReference>
<dbReference type="InterPro" id="IPR002181">
    <property type="entry name" value="Fibrinogen_a/b/g_C_dom"/>
</dbReference>
<dbReference type="NCBIfam" id="NF040941">
    <property type="entry name" value="GGGWT_bact"/>
    <property type="match status" value="1"/>
</dbReference>
<evidence type="ECO:0000256" key="1">
    <source>
        <dbReference type="SAM" id="Coils"/>
    </source>
</evidence>
<evidence type="ECO:0000313" key="5">
    <source>
        <dbReference type="Proteomes" id="UP000594262"/>
    </source>
</evidence>
<feature type="signal peptide" evidence="2">
    <location>
        <begin position="1"/>
        <end position="19"/>
    </location>
</feature>
<evidence type="ECO:0000259" key="3">
    <source>
        <dbReference type="PROSITE" id="PS51406"/>
    </source>
</evidence>
<dbReference type="InterPro" id="IPR014716">
    <property type="entry name" value="Fibrinogen_a/b/g_C_1"/>
</dbReference>
<dbReference type="Gene3D" id="3.90.215.10">
    <property type="entry name" value="Gamma Fibrinogen, chain A, domain 1"/>
    <property type="match status" value="1"/>
</dbReference>
<dbReference type="AlphaFoldDB" id="A0A7M5UNN2"/>
<dbReference type="PROSITE" id="PS51406">
    <property type="entry name" value="FIBRINOGEN_C_2"/>
    <property type="match status" value="1"/>
</dbReference>
<sequence length="169" mass="19373">MTNNFLLMMLVTMLPELNATSTDHDVKMLKLQFKALMKLQTDTSQKLTNTNQVLSQKLSQTRQELNALKLKDQTLNGYCKIKSNQCGSCYCVQDFNIPSKFYCDCRAKPARRDCKEHYMHGERTNGLYRININTYGMIVPVFCAQTTDGGGWTLACRRNNQLLSQLENL</sequence>
<keyword evidence="5" id="KW-1185">Reference proteome</keyword>
<proteinExistence type="predicted"/>
<dbReference type="OrthoDB" id="10072423at2759"/>